<evidence type="ECO:0000256" key="2">
    <source>
        <dbReference type="ARBA" id="ARBA00022573"/>
    </source>
</evidence>
<dbReference type="KEGG" id="req:REQ_23460"/>
<dbReference type="AlphaFoldDB" id="A0A3S5Y7C7"/>
<organism evidence="4">
    <name type="scientific">Rhodococcus hoagii (strain 103S)</name>
    <name type="common">Rhodococcus equi</name>
    <dbReference type="NCBI Taxonomy" id="685727"/>
    <lineage>
        <taxon>Bacteria</taxon>
        <taxon>Bacillati</taxon>
        <taxon>Actinomycetota</taxon>
        <taxon>Actinomycetes</taxon>
        <taxon>Mycobacteriales</taxon>
        <taxon>Nocardiaceae</taxon>
        <taxon>Prescottella</taxon>
    </lineage>
</organism>
<dbReference type="NCBIfam" id="TIGR00715">
    <property type="entry name" value="precor6x_red"/>
    <property type="match status" value="1"/>
</dbReference>
<dbReference type="UniPathway" id="UPA00148"/>
<dbReference type="GO" id="GO:0016994">
    <property type="term" value="F:precorrin-6A reductase activity"/>
    <property type="evidence" value="ECO:0007669"/>
    <property type="project" value="InterPro"/>
</dbReference>
<evidence type="ECO:0000256" key="3">
    <source>
        <dbReference type="ARBA" id="ARBA00023002"/>
    </source>
</evidence>
<reference evidence="4" key="1">
    <citation type="journal article" date="2010" name="PLoS Genet.">
        <title>The genome of a pathogenic rhodococcus: cooptive virulence underpinned by key gene acquisitions.</title>
        <authorList>
            <person name="Letek M."/>
            <person name="Gonzalez P."/>
            <person name="Macarthur I."/>
            <person name="Rodriguez H."/>
            <person name="Freeman T.C."/>
            <person name="Valero-Rello A."/>
            <person name="Blanco M."/>
            <person name="Buckley T."/>
            <person name="Cherevach I."/>
            <person name="Fahey R."/>
            <person name="Hapeshi A."/>
            <person name="Holdstock J."/>
            <person name="Leadon D."/>
            <person name="Navas J."/>
            <person name="Ocampo A."/>
            <person name="Quail M.A."/>
            <person name="Sanders M."/>
            <person name="Scortti M.M."/>
            <person name="Prescott J.F."/>
            <person name="Fogarty U."/>
            <person name="Meijer W.G."/>
            <person name="Parkhill J."/>
            <person name="Bentley S.D."/>
            <person name="Vazquez-Boland J.A."/>
        </authorList>
    </citation>
    <scope>NUCLEOTIDE SEQUENCE [LARGE SCALE GENOMIC DNA]</scope>
    <source>
        <strain evidence="4 5">103S</strain>
    </source>
</reference>
<keyword evidence="3" id="KW-0560">Oxidoreductase</keyword>
<dbReference type="PROSITE" id="PS51014">
    <property type="entry name" value="COBK_CBIJ"/>
    <property type="match status" value="1"/>
</dbReference>
<evidence type="ECO:0000256" key="1">
    <source>
        <dbReference type="ARBA" id="ARBA00004953"/>
    </source>
</evidence>
<gene>
    <name evidence="4" type="primary">cobK</name>
    <name evidence="4" type="ordered locus">REQ_23460</name>
</gene>
<evidence type="ECO:0000313" key="4">
    <source>
        <dbReference type="EMBL" id="CBH48392.1"/>
    </source>
</evidence>
<dbReference type="Proteomes" id="UP001154400">
    <property type="component" value="Chromosome"/>
</dbReference>
<comment type="pathway">
    <text evidence="1">Cofactor biosynthesis; adenosylcobalamin biosynthesis.</text>
</comment>
<accession>A0A3S5Y7C7</accession>
<dbReference type="NCBIfam" id="NF005968">
    <property type="entry name" value="PRK08057.1-2"/>
    <property type="match status" value="1"/>
</dbReference>
<dbReference type="RefSeq" id="WP_013416036.1">
    <property type="nucleotide sequence ID" value="NC_014659.1"/>
</dbReference>
<dbReference type="PANTHER" id="PTHR36925">
    <property type="entry name" value="COBALT-PRECORRIN-6A REDUCTASE"/>
    <property type="match status" value="1"/>
</dbReference>
<protein>
    <submittedName>
        <fullName evidence="4">Cobalt-precorrin-6A reductase CobK</fullName>
    </submittedName>
</protein>
<dbReference type="EMBL" id="FN563149">
    <property type="protein sequence ID" value="CBH48392.1"/>
    <property type="molecule type" value="Genomic_DNA"/>
</dbReference>
<dbReference type="PANTHER" id="PTHR36925:SF1">
    <property type="entry name" value="COBALT-PRECORRIN-6A REDUCTASE"/>
    <property type="match status" value="1"/>
</dbReference>
<dbReference type="InterPro" id="IPR003723">
    <property type="entry name" value="Precorrin-6x_reduct"/>
</dbReference>
<name>A0A3S5Y7C7_RHOH1</name>
<evidence type="ECO:0000313" key="5">
    <source>
        <dbReference type="Proteomes" id="UP000006892"/>
    </source>
</evidence>
<sequence length="250" mass="26197">MRRVLVLGGTGEARMLAARLADAPSVEVISSLAGRVREPVLPVGQVRVGGFGGVDGLTHWLRDNEIDAVVDATHPFAAQITANATAATARVGVPLLVLRRREWAPGPGDDWHVVRDVAAGAEAVAGLGERVFLTIGRQGVDAFADGDGWFLIRAIDPPEVRLPEKAELLLARGPFTVGDEVALLRERRIDVVVTKNSGGALTSAKLEAARKVGVPVVMVARTPIPEGIASTSDLDVAAAWAADGVLPLPK</sequence>
<keyword evidence="2" id="KW-0169">Cobalamin biosynthesis</keyword>
<dbReference type="GO" id="GO:0009236">
    <property type="term" value="P:cobalamin biosynthetic process"/>
    <property type="evidence" value="ECO:0007669"/>
    <property type="project" value="UniProtKB-UniPathway"/>
</dbReference>
<dbReference type="Pfam" id="PF02571">
    <property type="entry name" value="CbiJ"/>
    <property type="match status" value="1"/>
</dbReference>
<proteinExistence type="predicted"/>